<evidence type="ECO:0000259" key="3">
    <source>
        <dbReference type="PROSITE" id="PS51782"/>
    </source>
</evidence>
<dbReference type="GO" id="GO:0016787">
    <property type="term" value="F:hydrolase activity"/>
    <property type="evidence" value="ECO:0007669"/>
    <property type="project" value="UniProtKB-KW"/>
</dbReference>
<dbReference type="SMART" id="SM00257">
    <property type="entry name" value="LysM"/>
    <property type="match status" value="1"/>
</dbReference>
<dbReference type="PANTHER" id="PTHR11575">
    <property type="entry name" value="5'-NUCLEOTIDASE-RELATED"/>
    <property type="match status" value="1"/>
</dbReference>
<evidence type="ECO:0000313" key="4">
    <source>
        <dbReference type="EMBL" id="SMP39000.1"/>
    </source>
</evidence>
<name>A0AA45WST7_9CLOT</name>
<dbReference type="SUPFAM" id="SSF54106">
    <property type="entry name" value="LysM domain"/>
    <property type="match status" value="1"/>
</dbReference>
<dbReference type="Gene3D" id="3.90.780.10">
    <property type="entry name" value="5'-Nucleotidase, C-terminal domain"/>
    <property type="match status" value="1"/>
</dbReference>
<dbReference type="PROSITE" id="PS51782">
    <property type="entry name" value="LYSM"/>
    <property type="match status" value="1"/>
</dbReference>
<sequence>MMTGKVNRKLLLWVMVIALMFSSFGTLVVFADEHAESLIILHTNDIHGRGEAFGKLATLVSQYRDGDHQVLLLDAGDTFHGIPFATVPEGASIATLMNAVGYDAMTAGNHDFNYGQSRLVALDGLTDFPILAANVYKADGTRLLDPYVLVEMDGFTVGIFGLATPETLFKTHPNNVTGLTFVDPVSEAAAMVEELKDMADVIIAIGHLGIDEETEYGARSTAVATEVDGIHVFVDGHSHDLLEDGMMAGDTLIVSAGYHGSHMGIVELSIVDGQVVETMAGVVVVSGDEALEADEAVTEIFAAQQAELEEMLAEPLGSTAVKLEGERDFVRTGETNLGNLIADVLKNAAGADIAFTNGGGIRASIEAGVITRGDVVTAFPFGNNIEVKEVPGAVVKEILEHGTRAYPEASGGFPHVAGMSYQIDLSRSVGDRIVNLMVNGEPIDMEASYLLATNDFLAAGGDDYTMLGGLPTVARMMAMDEALADYLAAAGEIAPEVEGRITVAGELPVAVEEEPVIEVPVMDDHMTDEPEAAPMPMPVSEHGIHVVQPGEVLWRIAQQHHTTWEMLAEMNQLANPHLIFPGQEIAYPAH</sequence>
<comment type="caution">
    <text evidence="4">The sequence shown here is derived from an EMBL/GenBank/DDBJ whole genome shotgun (WGS) entry which is preliminary data.</text>
</comment>
<accession>A0AA45WST7</accession>
<dbReference type="RefSeq" id="WP_283407541.1">
    <property type="nucleotide sequence ID" value="NZ_FXUF01000001.1"/>
</dbReference>
<dbReference type="CDD" id="cd00118">
    <property type="entry name" value="LysM"/>
    <property type="match status" value="1"/>
</dbReference>
<evidence type="ECO:0000313" key="5">
    <source>
        <dbReference type="Proteomes" id="UP001158066"/>
    </source>
</evidence>
<evidence type="ECO:0000256" key="1">
    <source>
        <dbReference type="ARBA" id="ARBA00022729"/>
    </source>
</evidence>
<keyword evidence="2" id="KW-0547">Nucleotide-binding</keyword>
<feature type="domain" description="LysM" evidence="3">
    <location>
        <begin position="543"/>
        <end position="587"/>
    </location>
</feature>
<dbReference type="Pfam" id="PF00149">
    <property type="entry name" value="Metallophos"/>
    <property type="match status" value="1"/>
</dbReference>
<protein>
    <submittedName>
        <fullName evidence="4">5'-nucleotidase</fullName>
    </submittedName>
</protein>
<keyword evidence="1" id="KW-0732">Signal</keyword>
<proteinExistence type="inferred from homology"/>
<dbReference type="Proteomes" id="UP001158066">
    <property type="component" value="Unassembled WGS sequence"/>
</dbReference>
<comment type="similarity">
    <text evidence="2">Belongs to the 5'-nucleotidase family.</text>
</comment>
<dbReference type="EMBL" id="FXUF01000001">
    <property type="protein sequence ID" value="SMP39000.1"/>
    <property type="molecule type" value="Genomic_DNA"/>
</dbReference>
<keyword evidence="2" id="KW-0378">Hydrolase</keyword>
<keyword evidence="5" id="KW-1185">Reference proteome</keyword>
<dbReference type="InterPro" id="IPR029052">
    <property type="entry name" value="Metallo-depent_PP-like"/>
</dbReference>
<dbReference type="InterPro" id="IPR006179">
    <property type="entry name" value="5_nucleotidase/apyrase"/>
</dbReference>
<dbReference type="Gene3D" id="3.10.350.10">
    <property type="entry name" value="LysM domain"/>
    <property type="match status" value="1"/>
</dbReference>
<dbReference type="GO" id="GO:0009166">
    <property type="term" value="P:nucleotide catabolic process"/>
    <property type="evidence" value="ECO:0007669"/>
    <property type="project" value="InterPro"/>
</dbReference>
<dbReference type="PRINTS" id="PR01607">
    <property type="entry name" value="APYRASEFAMLY"/>
</dbReference>
<dbReference type="InterPro" id="IPR036907">
    <property type="entry name" value="5'-Nucleotdase_C_sf"/>
</dbReference>
<dbReference type="PANTHER" id="PTHR11575:SF24">
    <property type="entry name" value="5'-NUCLEOTIDASE"/>
    <property type="match status" value="1"/>
</dbReference>
<dbReference type="Gene3D" id="3.60.21.10">
    <property type="match status" value="1"/>
</dbReference>
<dbReference type="InterPro" id="IPR008334">
    <property type="entry name" value="5'-Nucleotdase_C"/>
</dbReference>
<dbReference type="InterPro" id="IPR018392">
    <property type="entry name" value="LysM"/>
</dbReference>
<gene>
    <name evidence="4" type="ORF">SAMN06296020_101178</name>
</gene>
<dbReference type="Pfam" id="PF01476">
    <property type="entry name" value="LysM"/>
    <property type="match status" value="1"/>
</dbReference>
<dbReference type="AlphaFoldDB" id="A0AA45WST7"/>
<organism evidence="4 5">
    <name type="scientific">Anoxynatronum buryatiense</name>
    <dbReference type="NCBI Taxonomy" id="489973"/>
    <lineage>
        <taxon>Bacteria</taxon>
        <taxon>Bacillati</taxon>
        <taxon>Bacillota</taxon>
        <taxon>Clostridia</taxon>
        <taxon>Eubacteriales</taxon>
        <taxon>Clostridiaceae</taxon>
        <taxon>Anoxynatronum</taxon>
    </lineage>
</organism>
<dbReference type="Pfam" id="PF02872">
    <property type="entry name" value="5_nucleotid_C"/>
    <property type="match status" value="1"/>
</dbReference>
<dbReference type="GO" id="GO:0000166">
    <property type="term" value="F:nucleotide binding"/>
    <property type="evidence" value="ECO:0007669"/>
    <property type="project" value="UniProtKB-KW"/>
</dbReference>
<dbReference type="SUPFAM" id="SSF56300">
    <property type="entry name" value="Metallo-dependent phosphatases"/>
    <property type="match status" value="1"/>
</dbReference>
<dbReference type="InterPro" id="IPR036779">
    <property type="entry name" value="LysM_dom_sf"/>
</dbReference>
<reference evidence="4" key="1">
    <citation type="submission" date="2017-05" db="EMBL/GenBank/DDBJ databases">
        <authorList>
            <person name="Varghese N."/>
            <person name="Submissions S."/>
        </authorList>
    </citation>
    <scope>NUCLEOTIDE SEQUENCE</scope>
    <source>
        <strain evidence="4">Su22</strain>
    </source>
</reference>
<evidence type="ECO:0000256" key="2">
    <source>
        <dbReference type="RuleBase" id="RU362119"/>
    </source>
</evidence>
<dbReference type="SUPFAM" id="SSF55816">
    <property type="entry name" value="5'-nucleotidase (syn. UDP-sugar hydrolase), C-terminal domain"/>
    <property type="match status" value="1"/>
</dbReference>
<dbReference type="InterPro" id="IPR004843">
    <property type="entry name" value="Calcineurin-like_PHP"/>
</dbReference>